<dbReference type="RefSeq" id="WP_091509306.1">
    <property type="nucleotide sequence ID" value="NZ_FNFH01000002.1"/>
</dbReference>
<keyword evidence="2" id="KW-1185">Reference proteome</keyword>
<dbReference type="STRING" id="658219.SAMN05216212_0964"/>
<organism evidence="1 2">
    <name type="scientific">Microbulbifer yueqingensis</name>
    <dbReference type="NCBI Taxonomy" id="658219"/>
    <lineage>
        <taxon>Bacteria</taxon>
        <taxon>Pseudomonadati</taxon>
        <taxon>Pseudomonadota</taxon>
        <taxon>Gammaproteobacteria</taxon>
        <taxon>Cellvibrionales</taxon>
        <taxon>Microbulbiferaceae</taxon>
        <taxon>Microbulbifer</taxon>
    </lineage>
</organism>
<accession>A0A1G8X716</accession>
<sequence>MSEKNPPKIVPLSSETHKSLKIRELGGFEHVKSAHMVPVTAHEFARLGAEYPIVFVKNSETDKFQAVALLGLKTGENLFLDGERWQGVFVPGSIRNHPFVLAPSPNNDEQLMVGLIENSPLVSEEEGINLFTEAGEESDYLKAKKESLASFLESDRLTQAFASELDGKDLLVSQTVTVNAGEEKIHLNGMYIIDEKKLNELSDEDFASFRKRGFLPALYAHLGSLHQLTRLARLQAEA</sequence>
<dbReference type="Pfam" id="PF07277">
    <property type="entry name" value="SapC"/>
    <property type="match status" value="1"/>
</dbReference>
<dbReference type="AlphaFoldDB" id="A0A1G8X716"/>
<gene>
    <name evidence="1" type="ORF">SAMN05216212_0964</name>
</gene>
<dbReference type="EMBL" id="FNFH01000002">
    <property type="protein sequence ID" value="SDJ85540.1"/>
    <property type="molecule type" value="Genomic_DNA"/>
</dbReference>
<proteinExistence type="predicted"/>
<protein>
    <submittedName>
        <fullName evidence="1">SapC protein</fullName>
    </submittedName>
</protein>
<evidence type="ECO:0000313" key="2">
    <source>
        <dbReference type="Proteomes" id="UP000199305"/>
    </source>
</evidence>
<name>A0A1G8X716_9GAMM</name>
<reference evidence="2" key="1">
    <citation type="submission" date="2016-10" db="EMBL/GenBank/DDBJ databases">
        <authorList>
            <person name="Varghese N."/>
            <person name="Submissions S."/>
        </authorList>
    </citation>
    <scope>NUCLEOTIDE SEQUENCE [LARGE SCALE GENOMIC DNA]</scope>
    <source>
        <strain evidence="2">CGMCC 1.10658</strain>
    </source>
</reference>
<evidence type="ECO:0000313" key="1">
    <source>
        <dbReference type="EMBL" id="SDJ85540.1"/>
    </source>
</evidence>
<dbReference type="OrthoDB" id="9806524at2"/>
<dbReference type="InterPro" id="IPR010836">
    <property type="entry name" value="SapC"/>
</dbReference>
<dbReference type="Proteomes" id="UP000199305">
    <property type="component" value="Unassembled WGS sequence"/>
</dbReference>